<feature type="transmembrane region" description="Helical" evidence="1">
    <location>
        <begin position="414"/>
        <end position="435"/>
    </location>
</feature>
<feature type="transmembrane region" description="Helical" evidence="1">
    <location>
        <begin position="334"/>
        <end position="355"/>
    </location>
</feature>
<keyword evidence="1" id="KW-0472">Membrane</keyword>
<feature type="transmembrane region" description="Helical" evidence="1">
    <location>
        <begin position="267"/>
        <end position="288"/>
    </location>
</feature>
<dbReference type="AlphaFoldDB" id="A0AAU2VWL4"/>
<dbReference type="EMBL" id="CP108313">
    <property type="protein sequence ID" value="WTW71977.1"/>
    <property type="molecule type" value="Genomic_DNA"/>
</dbReference>
<feature type="transmembrane region" description="Helical" evidence="1">
    <location>
        <begin position="375"/>
        <end position="402"/>
    </location>
</feature>
<evidence type="ECO:0000256" key="1">
    <source>
        <dbReference type="SAM" id="Phobius"/>
    </source>
</evidence>
<name>A0AAU2VWL4_9ACTN</name>
<accession>A0AAU2VWL4</accession>
<keyword evidence="1" id="KW-0812">Transmembrane</keyword>
<gene>
    <name evidence="2" type="ORF">OG398_28860</name>
</gene>
<evidence type="ECO:0000313" key="2">
    <source>
        <dbReference type="EMBL" id="WTW71977.1"/>
    </source>
</evidence>
<sequence>MGDSSSGRPRIDAAGEEVEVPVPTAGFDERVDLVFRAPKRGRDQLLAKVLCEQQGWAIRSAGVEEDPGRPEDQAAYVVEVRLPGSRRGAETGARQRLLETVGKYVSVTIVGGALVRAQTSEPLVTWRVFRESSWRSRRGLGWLASLRTQSGLADEQRTIGVAPSVEEAEVRELLGRQRLGGFDFNEALHGVRKSVGPKANETDEDANPWWHGRRGVALRLALASLLMFYGWLAYDRSLLGQLAMFTPLAGAAWFVGNWYLSNQRRPWPLRWAAGALIVVGSAMFGYMWHKQNPYGVVAQIRSVLLTLASLGLLWSVPRGCWFAIRQTWISRHAVGLLTVLVLPLPWVLPFVGSFLQFLYVEEGFGIPADSVSASIYWTGASALLPTLGCVTLLLPPLALYGWSRHFHWVWEKSIVSVVSAGAAATLVVAGGFAFMSRTSEAAHRAARDVVNETAPEAYFGIQGERVCVQPLKQKLSVHNGPLPTDRPLLAFSTDGPVLYLWDPVRARERGGLGPMLSVHSAEVSTYATSDGTRRCPKHN</sequence>
<keyword evidence="1" id="KW-1133">Transmembrane helix</keyword>
<feature type="transmembrane region" description="Helical" evidence="1">
    <location>
        <begin position="216"/>
        <end position="234"/>
    </location>
</feature>
<protein>
    <submittedName>
        <fullName evidence="2">Uncharacterized protein</fullName>
    </submittedName>
</protein>
<reference evidence="2" key="1">
    <citation type="submission" date="2022-10" db="EMBL/GenBank/DDBJ databases">
        <title>The complete genomes of actinobacterial strains from the NBC collection.</title>
        <authorList>
            <person name="Joergensen T.S."/>
            <person name="Alvarez Arevalo M."/>
            <person name="Sterndorff E.B."/>
            <person name="Faurdal D."/>
            <person name="Vuksanovic O."/>
            <person name="Mourched A.-S."/>
            <person name="Charusanti P."/>
            <person name="Shaw S."/>
            <person name="Blin K."/>
            <person name="Weber T."/>
        </authorList>
    </citation>
    <scope>NUCLEOTIDE SEQUENCE</scope>
    <source>
        <strain evidence="2">NBC_00008</strain>
    </source>
</reference>
<proteinExistence type="predicted"/>
<feature type="transmembrane region" description="Helical" evidence="1">
    <location>
        <begin position="294"/>
        <end position="314"/>
    </location>
</feature>
<feature type="transmembrane region" description="Helical" evidence="1">
    <location>
        <begin position="240"/>
        <end position="260"/>
    </location>
</feature>
<organism evidence="2">
    <name type="scientific">Streptomyces sp. NBC_00008</name>
    <dbReference type="NCBI Taxonomy" id="2903610"/>
    <lineage>
        <taxon>Bacteria</taxon>
        <taxon>Bacillati</taxon>
        <taxon>Actinomycetota</taxon>
        <taxon>Actinomycetes</taxon>
        <taxon>Kitasatosporales</taxon>
        <taxon>Streptomycetaceae</taxon>
        <taxon>Streptomyces</taxon>
    </lineage>
</organism>